<name>A0A5Q2RJH8_9ACTN</name>
<keyword evidence="4" id="KW-1185">Reference proteome</keyword>
<dbReference type="AlphaFoldDB" id="A0A5Q2RJH8"/>
<dbReference type="InterPro" id="IPR025723">
    <property type="entry name" value="ArsA/GET3_ATPase-like"/>
</dbReference>
<dbReference type="PANTHER" id="PTHR10803:SF3">
    <property type="entry name" value="ATPASE GET3"/>
    <property type="match status" value="1"/>
</dbReference>
<dbReference type="Gene3D" id="3.40.50.300">
    <property type="entry name" value="P-loop containing nucleotide triphosphate hydrolases"/>
    <property type="match status" value="1"/>
</dbReference>
<evidence type="ECO:0000313" key="4">
    <source>
        <dbReference type="Proteomes" id="UP000334019"/>
    </source>
</evidence>
<organism evidence="3 4">
    <name type="scientific">Actinomarinicola tropica</name>
    <dbReference type="NCBI Taxonomy" id="2789776"/>
    <lineage>
        <taxon>Bacteria</taxon>
        <taxon>Bacillati</taxon>
        <taxon>Actinomycetota</taxon>
        <taxon>Acidimicrobiia</taxon>
        <taxon>Acidimicrobiales</taxon>
        <taxon>Iamiaceae</taxon>
        <taxon>Actinomarinicola</taxon>
    </lineage>
</organism>
<proteinExistence type="inferred from homology"/>
<sequence length="327" mass="35059">MALDLLDRRLLFVTGKGGVGKTAVSAALASLAAEHGRRTLVCEVDAKGDLARFFETAPTGFAPRRVQPNLEVMTLTTEESLREYLKLQLRIPLIAKIGPLARSFDFVANAAPGVREILTVGKVAYEVREDHYDLVVVDATASGHVVAQLGAPEAINELVKVGLVRDQTGWMQDILHDPARTGVVVVTTPEEMPVVETLELVERLGAETQVALAAVVANRVLPELFGRREEERFEQLRTDEGIGALVAAVRDVDGRSGHVDAAVATAALDAAELAVTLRRAKADHLTTLREGLDAATPLLFVPELFARAHGARATAQIASALSDEIGF</sequence>
<dbReference type="GO" id="GO:0016887">
    <property type="term" value="F:ATP hydrolysis activity"/>
    <property type="evidence" value="ECO:0007669"/>
    <property type="project" value="InterPro"/>
</dbReference>
<gene>
    <name evidence="3" type="ORF">GH723_05175</name>
</gene>
<feature type="domain" description="ArsA/GET3 Anion-transporting ATPase-like" evidence="2">
    <location>
        <begin position="9"/>
        <end position="160"/>
    </location>
</feature>
<dbReference type="PANTHER" id="PTHR10803">
    <property type="entry name" value="ARSENICAL PUMP-DRIVING ATPASE ARSENITE-TRANSLOCATING ATPASE"/>
    <property type="match status" value="1"/>
</dbReference>
<dbReference type="GO" id="GO:0005524">
    <property type="term" value="F:ATP binding"/>
    <property type="evidence" value="ECO:0007669"/>
    <property type="project" value="InterPro"/>
</dbReference>
<dbReference type="EMBL" id="CP045851">
    <property type="protein sequence ID" value="QGG94546.1"/>
    <property type="molecule type" value="Genomic_DNA"/>
</dbReference>
<evidence type="ECO:0000259" key="2">
    <source>
        <dbReference type="Pfam" id="PF02374"/>
    </source>
</evidence>
<dbReference type="Pfam" id="PF02374">
    <property type="entry name" value="ArsA_ATPase"/>
    <property type="match status" value="2"/>
</dbReference>
<accession>A0A5Q2RJH8</accession>
<reference evidence="3 4" key="1">
    <citation type="submission" date="2019-11" db="EMBL/GenBank/DDBJ databases">
        <authorList>
            <person name="He Y."/>
        </authorList>
    </citation>
    <scope>NUCLEOTIDE SEQUENCE [LARGE SCALE GENOMIC DNA]</scope>
    <source>
        <strain evidence="3 4">SCSIO 58843</strain>
    </source>
</reference>
<dbReference type="RefSeq" id="WP_153758652.1">
    <property type="nucleotide sequence ID" value="NZ_CP045851.1"/>
</dbReference>
<comment type="similarity">
    <text evidence="1">Belongs to the arsA ATPase family.</text>
</comment>
<evidence type="ECO:0000313" key="3">
    <source>
        <dbReference type="EMBL" id="QGG94546.1"/>
    </source>
</evidence>
<evidence type="ECO:0000256" key="1">
    <source>
        <dbReference type="ARBA" id="ARBA00011040"/>
    </source>
</evidence>
<dbReference type="KEGG" id="atq:GH723_05175"/>
<dbReference type="Proteomes" id="UP000334019">
    <property type="component" value="Chromosome"/>
</dbReference>
<dbReference type="SUPFAM" id="SSF52540">
    <property type="entry name" value="P-loop containing nucleoside triphosphate hydrolases"/>
    <property type="match status" value="1"/>
</dbReference>
<dbReference type="InterPro" id="IPR027417">
    <property type="entry name" value="P-loop_NTPase"/>
</dbReference>
<feature type="domain" description="ArsA/GET3 Anion-transporting ATPase-like" evidence="2">
    <location>
        <begin position="170"/>
        <end position="224"/>
    </location>
</feature>
<protein>
    <submittedName>
        <fullName evidence="3">AAA family ATPase</fullName>
    </submittedName>
</protein>
<dbReference type="InterPro" id="IPR016300">
    <property type="entry name" value="ATPase_ArsA/GET3"/>
</dbReference>